<comment type="subunit">
    <text evidence="4 10">Homodimer.</text>
</comment>
<dbReference type="UniPathway" id="UPA00251">
    <property type="reaction ID" value="UER00321"/>
</dbReference>
<comment type="caution">
    <text evidence="10">Lacks conserved residue(s) required for the propagation of feature annotation.</text>
</comment>
<feature type="domain" description="Uroporphyrinogen decarboxylase (URO-D)" evidence="15">
    <location>
        <begin position="162"/>
        <end position="178"/>
    </location>
</feature>
<dbReference type="GO" id="GO:0004853">
    <property type="term" value="F:uroporphyrinogen decarboxylase activity"/>
    <property type="evidence" value="ECO:0007669"/>
    <property type="project" value="UniProtKB-UniRule"/>
</dbReference>
<comment type="caution">
    <text evidence="16">The sequence shown here is derived from an EMBL/GenBank/DDBJ whole genome shotgun (WGS) entry which is preliminary data.</text>
</comment>
<evidence type="ECO:0000256" key="13">
    <source>
        <dbReference type="SAM" id="MobiDB-lite"/>
    </source>
</evidence>
<protein>
    <recommendedName>
        <fullName evidence="5 10">Uroporphyrinogen decarboxylase</fullName>
        <shortName evidence="10">UPD</shortName>
        <shortName evidence="10">URO-D</shortName>
        <ecNumber evidence="5 10">4.1.1.37</ecNumber>
    </recommendedName>
</protein>
<dbReference type="Pfam" id="PF01208">
    <property type="entry name" value="URO-D"/>
    <property type="match status" value="1"/>
</dbReference>
<dbReference type="FunFam" id="3.20.20.210:FF:000008">
    <property type="entry name" value="Uroporphyrinogen decarboxylase"/>
    <property type="match status" value="1"/>
</dbReference>
<evidence type="ECO:0000256" key="9">
    <source>
        <dbReference type="ARBA" id="ARBA00023244"/>
    </source>
</evidence>
<reference evidence="16 17" key="1">
    <citation type="journal article" date="2019" name="Nat. Microbiol.">
        <title>Mediterranean grassland soil C-N compound turnover is dependent on rainfall and depth, and is mediated by genomically divergent microorganisms.</title>
        <authorList>
            <person name="Diamond S."/>
            <person name="Andeer P.F."/>
            <person name="Li Z."/>
            <person name="Crits-Christoph A."/>
            <person name="Burstein D."/>
            <person name="Anantharaman K."/>
            <person name="Lane K.R."/>
            <person name="Thomas B.C."/>
            <person name="Pan C."/>
            <person name="Northen T.R."/>
            <person name="Banfield J.F."/>
        </authorList>
    </citation>
    <scope>NUCLEOTIDE SEQUENCE [LARGE SCALE GENOMIC DNA]</scope>
    <source>
        <strain evidence="16">NP_7</strain>
    </source>
</reference>
<proteinExistence type="inferred from homology"/>
<evidence type="ECO:0000256" key="10">
    <source>
        <dbReference type="HAMAP-Rule" id="MF_00218"/>
    </source>
</evidence>
<feature type="binding site" evidence="10">
    <location>
        <position position="97"/>
    </location>
    <ligand>
        <name>substrate</name>
    </ligand>
</feature>
<feature type="binding site" evidence="10">
    <location>
        <begin position="48"/>
        <end position="52"/>
    </location>
    <ligand>
        <name>substrate</name>
    </ligand>
</feature>
<keyword evidence="6 10" id="KW-0963">Cytoplasm</keyword>
<dbReference type="Gene3D" id="3.20.20.210">
    <property type="match status" value="1"/>
</dbReference>
<dbReference type="EC" id="4.1.1.37" evidence="5 10"/>
<evidence type="ECO:0000256" key="5">
    <source>
        <dbReference type="ARBA" id="ARBA00012288"/>
    </source>
</evidence>
<name>A0A537JAZ2_9BACT</name>
<dbReference type="InterPro" id="IPR038071">
    <property type="entry name" value="UROD/MetE-like_sf"/>
</dbReference>
<keyword evidence="7 10" id="KW-0210">Decarboxylase</keyword>
<feature type="site" description="Transition state stabilizer" evidence="10">
    <location>
        <position position="97"/>
    </location>
</feature>
<evidence type="ECO:0000256" key="11">
    <source>
        <dbReference type="RuleBase" id="RU000554"/>
    </source>
</evidence>
<dbReference type="PROSITE" id="PS00907">
    <property type="entry name" value="UROD_2"/>
    <property type="match status" value="1"/>
</dbReference>
<comment type="pathway">
    <text evidence="2 10 11">Porphyrin-containing compound metabolism; protoporphyrin-IX biosynthesis; coproporphyrinogen-III from 5-aminolevulinate: step 4/4.</text>
</comment>
<evidence type="ECO:0000256" key="1">
    <source>
        <dbReference type="ARBA" id="ARBA00004514"/>
    </source>
</evidence>
<comment type="catalytic activity">
    <reaction evidence="10 11">
        <text>uroporphyrinogen III + 4 H(+) = coproporphyrinogen III + 4 CO2</text>
        <dbReference type="Rhea" id="RHEA:19865"/>
        <dbReference type="ChEBI" id="CHEBI:15378"/>
        <dbReference type="ChEBI" id="CHEBI:16526"/>
        <dbReference type="ChEBI" id="CHEBI:57308"/>
        <dbReference type="ChEBI" id="CHEBI:57309"/>
        <dbReference type="EC" id="4.1.1.37"/>
    </reaction>
</comment>
<organism evidence="16 17">
    <name type="scientific">Candidatus Segetimicrobium genomatis</name>
    <dbReference type="NCBI Taxonomy" id="2569760"/>
    <lineage>
        <taxon>Bacteria</taxon>
        <taxon>Bacillati</taxon>
        <taxon>Candidatus Sysuimicrobiota</taxon>
        <taxon>Candidatus Sysuimicrobiia</taxon>
        <taxon>Candidatus Sysuimicrobiales</taxon>
        <taxon>Candidatus Segetimicrobiaceae</taxon>
        <taxon>Candidatus Segetimicrobium</taxon>
    </lineage>
</organism>
<feature type="binding site" evidence="10">
    <location>
        <position position="174"/>
    </location>
    <ligand>
        <name>substrate</name>
    </ligand>
</feature>
<evidence type="ECO:0000256" key="2">
    <source>
        <dbReference type="ARBA" id="ARBA00004804"/>
    </source>
</evidence>
<dbReference type="HAMAP" id="MF_00218">
    <property type="entry name" value="URO_D"/>
    <property type="match status" value="1"/>
</dbReference>
<comment type="function">
    <text evidence="10">Catalyzes the decarboxylation of four acetate groups of uroporphyrinogen-III to yield coproporphyrinogen-III.</text>
</comment>
<feature type="binding site" evidence="10">
    <location>
        <position position="229"/>
    </location>
    <ligand>
        <name>substrate</name>
    </ligand>
</feature>
<feature type="binding site" evidence="10">
    <location>
        <position position="342"/>
    </location>
    <ligand>
        <name>substrate</name>
    </ligand>
</feature>
<dbReference type="EMBL" id="VBAO01000206">
    <property type="protein sequence ID" value="TMI80660.1"/>
    <property type="molecule type" value="Genomic_DNA"/>
</dbReference>
<dbReference type="PROSITE" id="PS00906">
    <property type="entry name" value="UROD_1"/>
    <property type="match status" value="1"/>
</dbReference>
<dbReference type="CDD" id="cd00717">
    <property type="entry name" value="URO-D"/>
    <property type="match status" value="1"/>
</dbReference>
<dbReference type="GO" id="GO:0005829">
    <property type="term" value="C:cytosol"/>
    <property type="evidence" value="ECO:0007669"/>
    <property type="project" value="UniProtKB-SubCell"/>
</dbReference>
<dbReference type="Proteomes" id="UP000320048">
    <property type="component" value="Unassembled WGS sequence"/>
</dbReference>
<comment type="subcellular location">
    <subcellularLocation>
        <location evidence="1">Cytoplasm</location>
        <location evidence="1">Cytosol</location>
    </subcellularLocation>
</comment>
<comment type="similarity">
    <text evidence="3 10 12">Belongs to the uroporphyrinogen decarboxylase family.</text>
</comment>
<evidence type="ECO:0000256" key="3">
    <source>
        <dbReference type="ARBA" id="ARBA00009935"/>
    </source>
</evidence>
<dbReference type="GO" id="GO:0006782">
    <property type="term" value="P:protoporphyrinogen IX biosynthetic process"/>
    <property type="evidence" value="ECO:0007669"/>
    <property type="project" value="UniProtKB-UniRule"/>
</dbReference>
<dbReference type="SUPFAM" id="SSF51726">
    <property type="entry name" value="UROD/MetE-like"/>
    <property type="match status" value="1"/>
</dbReference>
<evidence type="ECO:0000259" key="14">
    <source>
        <dbReference type="PROSITE" id="PS00906"/>
    </source>
</evidence>
<feature type="compositionally biased region" description="Low complexity" evidence="13">
    <location>
        <begin position="11"/>
        <end position="23"/>
    </location>
</feature>
<evidence type="ECO:0000256" key="12">
    <source>
        <dbReference type="RuleBase" id="RU004169"/>
    </source>
</evidence>
<evidence type="ECO:0000313" key="17">
    <source>
        <dbReference type="Proteomes" id="UP000320048"/>
    </source>
</evidence>
<keyword evidence="9 10" id="KW-0627">Porphyrin biosynthesis</keyword>
<evidence type="ECO:0000256" key="8">
    <source>
        <dbReference type="ARBA" id="ARBA00023239"/>
    </source>
</evidence>
<evidence type="ECO:0000256" key="4">
    <source>
        <dbReference type="ARBA" id="ARBA00011738"/>
    </source>
</evidence>
<dbReference type="InterPro" id="IPR006361">
    <property type="entry name" value="Uroporphyrinogen_deCO2ase_HemE"/>
</dbReference>
<feature type="domain" description="Uroporphyrinogen decarboxylase (URO-D)" evidence="14">
    <location>
        <begin position="43"/>
        <end position="52"/>
    </location>
</feature>
<dbReference type="PANTHER" id="PTHR21091">
    <property type="entry name" value="METHYLTETRAHYDROFOLATE:HOMOCYSTEINE METHYLTRANSFERASE RELATED"/>
    <property type="match status" value="1"/>
</dbReference>
<dbReference type="NCBIfam" id="TIGR01464">
    <property type="entry name" value="hemE"/>
    <property type="match status" value="1"/>
</dbReference>
<gene>
    <name evidence="10 16" type="primary">hemE</name>
    <name evidence="16" type="ORF">E6H04_08270</name>
</gene>
<keyword evidence="8 10" id="KW-0456">Lyase</keyword>
<evidence type="ECO:0000313" key="16">
    <source>
        <dbReference type="EMBL" id="TMI80660.1"/>
    </source>
</evidence>
<evidence type="ECO:0000256" key="7">
    <source>
        <dbReference type="ARBA" id="ARBA00022793"/>
    </source>
</evidence>
<dbReference type="AlphaFoldDB" id="A0A537JAZ2"/>
<evidence type="ECO:0000259" key="15">
    <source>
        <dbReference type="PROSITE" id="PS00907"/>
    </source>
</evidence>
<accession>A0A537JAZ2</accession>
<dbReference type="InterPro" id="IPR000257">
    <property type="entry name" value="Uroporphyrinogen_deCOase"/>
</dbReference>
<feature type="region of interest" description="Disordered" evidence="13">
    <location>
        <begin position="1"/>
        <end position="23"/>
    </location>
</feature>
<evidence type="ECO:0000256" key="6">
    <source>
        <dbReference type="ARBA" id="ARBA00022490"/>
    </source>
</evidence>
<sequence length="366" mass="39642">MADDVKRRASAHAGPTTTGAHASGGARDPFLLACRRVPTEYTPIWLMRQVGRYLPEYRAIRERLSLLDLCKTPEAAAEVTVLPVDRFKVDAAIIFADILLVAEPLGVGLEFAKGEGPVIQAPLRTPSDVERLPEVDPDEAVPFVFEAIRLARRALGGRVPLIGFAGAPFTLASYLIEGGPSQAFLRTKRVMHTEPRTWQALMEKLSRLAIRYLNGQIAAGAQAVQLFDSWVGCLSPADYRHNVLPYMRGVIAAIEGGVPVIHFGTNTAGLLELMREAGGDVIGLDWRVDLGQAWRRLGDGVAVQGNLDPAVLLADLEAIRRAARAVLASAGGRPGHIFNLGHGVLPGTPWQHVAGLVEMVREESRR</sequence>
<dbReference type="PANTHER" id="PTHR21091:SF169">
    <property type="entry name" value="UROPORPHYRINOGEN DECARBOXYLASE"/>
    <property type="match status" value="1"/>
</dbReference>